<dbReference type="AlphaFoldDB" id="A0A6H9YUN2"/>
<keyword evidence="2" id="KW-1185">Reference proteome</keyword>
<evidence type="ECO:0000313" key="1">
    <source>
        <dbReference type="EMBL" id="KAB2348285.1"/>
    </source>
</evidence>
<evidence type="ECO:0000313" key="2">
    <source>
        <dbReference type="Proteomes" id="UP000468735"/>
    </source>
</evidence>
<proteinExistence type="predicted"/>
<name>A0A6H9YUN2_9ACTN</name>
<comment type="caution">
    <text evidence="1">The sequence shown here is derived from an EMBL/GenBank/DDBJ whole genome shotgun (WGS) entry which is preliminary data.</text>
</comment>
<reference evidence="1 2" key="1">
    <citation type="submission" date="2019-09" db="EMBL/GenBank/DDBJ databases">
        <title>Actinomadura physcomitrii sp. nov., a novel actinomycete isolated from moss [Physcomitrium sphaericum (Ludw) Fuernr].</title>
        <authorList>
            <person name="Zhuang X."/>
            <person name="Liu C."/>
        </authorList>
    </citation>
    <scope>NUCLEOTIDE SEQUENCE [LARGE SCALE GENOMIC DNA]</scope>
    <source>
        <strain evidence="1 2">HMC1</strain>
    </source>
</reference>
<dbReference type="RefSeq" id="WP_151561014.1">
    <property type="nucleotide sequence ID" value="NZ_WBMT01000007.1"/>
</dbReference>
<dbReference type="InterPro" id="IPR036388">
    <property type="entry name" value="WH-like_DNA-bd_sf"/>
</dbReference>
<dbReference type="Gene3D" id="1.10.10.10">
    <property type="entry name" value="Winged helix-like DNA-binding domain superfamily/Winged helix DNA-binding domain"/>
    <property type="match status" value="1"/>
</dbReference>
<sequence>MKPIGYWLNRTDSAITRYMDDMLDDFGLTRVVWQVLNSIKDETSDTELFSLLQANADVQTLQAAIDTTLANHWATRPSPDRLSLTPNGRAHLAQVAEHVDAFRERSMAGISQADYRTTISVLERMTHNLESEAPNKPAP</sequence>
<accession>A0A6H9YUN2</accession>
<dbReference type="SUPFAM" id="SSF46785">
    <property type="entry name" value="Winged helix' DNA-binding domain"/>
    <property type="match status" value="1"/>
</dbReference>
<dbReference type="OrthoDB" id="3697068at2"/>
<gene>
    <name evidence="1" type="ORF">F8566_15825</name>
</gene>
<dbReference type="EMBL" id="WBMT01000007">
    <property type="protein sequence ID" value="KAB2348285.1"/>
    <property type="molecule type" value="Genomic_DNA"/>
</dbReference>
<dbReference type="InterPro" id="IPR036390">
    <property type="entry name" value="WH_DNA-bd_sf"/>
</dbReference>
<organism evidence="1 2">
    <name type="scientific">Actinomadura rudentiformis</name>
    <dbReference type="NCBI Taxonomy" id="359158"/>
    <lineage>
        <taxon>Bacteria</taxon>
        <taxon>Bacillati</taxon>
        <taxon>Actinomycetota</taxon>
        <taxon>Actinomycetes</taxon>
        <taxon>Streptosporangiales</taxon>
        <taxon>Thermomonosporaceae</taxon>
        <taxon>Actinomadura</taxon>
    </lineage>
</organism>
<dbReference type="Proteomes" id="UP000468735">
    <property type="component" value="Unassembled WGS sequence"/>
</dbReference>
<protein>
    <submittedName>
        <fullName evidence="1">MarR family transcriptional regulator</fullName>
    </submittedName>
</protein>